<dbReference type="STRING" id="1278298.GCA_000428685_01867"/>
<proteinExistence type="predicted"/>
<feature type="region of interest" description="Disordered" evidence="1">
    <location>
        <begin position="1"/>
        <end position="53"/>
    </location>
</feature>
<evidence type="ECO:0000313" key="2">
    <source>
        <dbReference type="EMBL" id="VEG74274.1"/>
    </source>
</evidence>
<keyword evidence="3" id="KW-1185">Reference proteome</keyword>
<dbReference type="Proteomes" id="UP000276899">
    <property type="component" value="Chromosome"/>
</dbReference>
<dbReference type="RefSeq" id="WP_026428116.1">
    <property type="nucleotide sequence ID" value="NZ_LR134363.1"/>
</dbReference>
<feature type="compositionally biased region" description="Low complexity" evidence="1">
    <location>
        <begin position="28"/>
        <end position="37"/>
    </location>
</feature>
<name>A0A448KBH8_9ACTO</name>
<feature type="region of interest" description="Disordered" evidence="1">
    <location>
        <begin position="82"/>
        <end position="161"/>
    </location>
</feature>
<evidence type="ECO:0000313" key="3">
    <source>
        <dbReference type="Proteomes" id="UP000276899"/>
    </source>
</evidence>
<dbReference type="AlphaFoldDB" id="A0A448KBH8"/>
<sequence length="204" mass="20656">MSTPRVPAPDAPTQPIPRVQAANGTGKPGKPSKPGKSVRPARRKGPTPEALAAEQDARLRRLASDVDTLAARLAPAALQRLAEQTASSAMTELRARAEDLKGQARARATAMRSQTRSTAQHLASRAGLAPDDASRPAPQDTGAGSQGPGLSAPARLSRMLDDARDGEPVALGAVTAAALGLVGLGAVALVKAITAGTASSETIS</sequence>
<evidence type="ECO:0000256" key="1">
    <source>
        <dbReference type="SAM" id="MobiDB-lite"/>
    </source>
</evidence>
<dbReference type="KEGG" id="asla:NCTC11923_00904"/>
<feature type="compositionally biased region" description="Basic and acidic residues" evidence="1">
    <location>
        <begin position="93"/>
        <end position="102"/>
    </location>
</feature>
<protein>
    <recommendedName>
        <fullName evidence="4">DUF3618 domain-containing protein</fullName>
    </recommendedName>
</protein>
<feature type="compositionally biased region" description="Polar residues" evidence="1">
    <location>
        <begin position="111"/>
        <end position="121"/>
    </location>
</feature>
<feature type="compositionally biased region" description="Pro residues" evidence="1">
    <location>
        <begin position="1"/>
        <end position="15"/>
    </location>
</feature>
<evidence type="ECO:0008006" key="4">
    <source>
        <dbReference type="Google" id="ProtNLM"/>
    </source>
</evidence>
<organism evidence="2 3">
    <name type="scientific">Actinomyces slackii</name>
    <dbReference type="NCBI Taxonomy" id="52774"/>
    <lineage>
        <taxon>Bacteria</taxon>
        <taxon>Bacillati</taxon>
        <taxon>Actinomycetota</taxon>
        <taxon>Actinomycetes</taxon>
        <taxon>Actinomycetales</taxon>
        <taxon>Actinomycetaceae</taxon>
        <taxon>Actinomyces</taxon>
    </lineage>
</organism>
<reference evidence="2 3" key="1">
    <citation type="submission" date="2018-12" db="EMBL/GenBank/DDBJ databases">
        <authorList>
            <consortium name="Pathogen Informatics"/>
        </authorList>
    </citation>
    <scope>NUCLEOTIDE SEQUENCE [LARGE SCALE GENOMIC DNA]</scope>
    <source>
        <strain evidence="2 3">NCTC11923</strain>
    </source>
</reference>
<gene>
    <name evidence="2" type="ORF">NCTC11923_00904</name>
</gene>
<dbReference type="EMBL" id="LR134363">
    <property type="protein sequence ID" value="VEG74274.1"/>
    <property type="molecule type" value="Genomic_DNA"/>
</dbReference>
<accession>A0A448KBH8</accession>